<dbReference type="PANTHER" id="PTHR11093">
    <property type="entry name" value="RUVB-RELATED REPTIN AND PONTIN"/>
    <property type="match status" value="1"/>
</dbReference>
<feature type="domain" description="AAA+ ATPase" evidence="7">
    <location>
        <begin position="63"/>
        <end position="362"/>
    </location>
</feature>
<proteinExistence type="inferred from homology"/>
<dbReference type="SUPFAM" id="SSF52540">
    <property type="entry name" value="P-loop containing nucleoside triphosphate hydrolases"/>
    <property type="match status" value="1"/>
</dbReference>
<dbReference type="InterPro" id="IPR041048">
    <property type="entry name" value="RuvB-like_C"/>
</dbReference>
<dbReference type="EMBL" id="JH597761">
    <property type="protein sequence ID" value="EHP70577.1"/>
    <property type="molecule type" value="Genomic_DNA"/>
</dbReference>
<dbReference type="eggNOG" id="arCOG04081">
    <property type="taxonomic scope" value="Archaea"/>
</dbReference>
<dbReference type="InterPro" id="IPR027417">
    <property type="entry name" value="P-loop_NTPase"/>
</dbReference>
<dbReference type="InterPro" id="IPR010339">
    <property type="entry name" value="TIP49_P-loop"/>
</dbReference>
<evidence type="ECO:0000256" key="6">
    <source>
        <dbReference type="ARBA" id="ARBA00022840"/>
    </source>
</evidence>
<dbReference type="FunFam" id="1.10.8.60:FF:000010">
    <property type="entry name" value="RuvB-like helicase"/>
    <property type="match status" value="1"/>
</dbReference>
<dbReference type="GO" id="GO:0016787">
    <property type="term" value="F:hydrolase activity"/>
    <property type="evidence" value="ECO:0007669"/>
    <property type="project" value="UniProtKB-KW"/>
</dbReference>
<gene>
    <name evidence="8" type="ORF">MetMK1DRAFT_00010800</name>
</gene>
<dbReference type="RefSeq" id="WP_009071330.1">
    <property type="nucleotide sequence ID" value="NZ_JH597761.1"/>
</dbReference>
<dbReference type="Gene3D" id="2.40.50.360">
    <property type="entry name" value="RuvB-like helicase, domain II"/>
    <property type="match status" value="1"/>
</dbReference>
<dbReference type="Gene3D" id="3.40.50.300">
    <property type="entry name" value="P-loop containing nucleotide triphosphate hydrolases"/>
    <property type="match status" value="1"/>
</dbReference>
<organism evidence="8 9">
    <name type="scientific">Metallosphaera yellowstonensis MK1</name>
    <dbReference type="NCBI Taxonomy" id="671065"/>
    <lineage>
        <taxon>Archaea</taxon>
        <taxon>Thermoproteota</taxon>
        <taxon>Thermoprotei</taxon>
        <taxon>Sulfolobales</taxon>
        <taxon>Sulfolobaceae</taxon>
        <taxon>Metallosphaera</taxon>
    </lineage>
</organism>
<dbReference type="STRING" id="671065.MetMK1DRAFT_00010800"/>
<keyword evidence="9" id="KW-1185">Reference proteome</keyword>
<protein>
    <recommendedName>
        <fullName evidence="2">DNA helicase</fullName>
        <ecNumber evidence="2">3.6.4.12</ecNumber>
    </recommendedName>
</protein>
<comment type="similarity">
    <text evidence="1">Belongs to the RuvB family.</text>
</comment>
<keyword evidence="3" id="KW-0547">Nucleotide-binding</keyword>
<dbReference type="Proteomes" id="UP000003980">
    <property type="component" value="Unassembled WGS sequence"/>
</dbReference>
<sequence length="453" mass="50088">MAEIREIKKAETSGKASIHSHITGLGIDESGKAKFKADGLVGQVEAREAAWVVVELIRQGKMAGKGILLVGPPGTGKTALAVGIAKELGEDTPFNMLNASEIYSVELKKTEVLTQAIRKSIGVRVRQKRLVYEGVVKELKVKVARSRLNPYVQVPREVEIKLATKDEERTLTAGDTIAEQIARMGIRKGDVIWIDAETGNVVKVGKAKGLEGAKSYDIESGRAVDIPSGPVKKEKELTNTFTLYDLDMSLAAQSISLTAIFSLWSEREISQDVRKQVDSYVKEMMNKGMAELIPGVLFIDDAHMLDIETFSFLTKALEAELAPILVLATNRGTTKIRGTDVEAPHGMPLDLLDRLLIITTRPYSEDEAKEIISIRAEELDIELEPQALEELKRLASENSLRYSIQLLEPSAVIARRSGRNVVKVDDVKEASRLFSDVKRSVKYVKEYETLFLK</sequence>
<dbReference type="Pfam" id="PF17856">
    <property type="entry name" value="TIP49_C"/>
    <property type="match status" value="1"/>
</dbReference>
<dbReference type="FunFam" id="2.40.50.360:FF:000001">
    <property type="entry name" value="RuvB-like helicase"/>
    <property type="match status" value="1"/>
</dbReference>
<evidence type="ECO:0000313" key="8">
    <source>
        <dbReference type="EMBL" id="EHP70577.1"/>
    </source>
</evidence>
<keyword evidence="4" id="KW-0378">Hydrolase</keyword>
<dbReference type="GO" id="GO:0003678">
    <property type="term" value="F:DNA helicase activity"/>
    <property type="evidence" value="ECO:0007669"/>
    <property type="project" value="UniProtKB-EC"/>
</dbReference>
<keyword evidence="5 8" id="KW-0347">Helicase</keyword>
<evidence type="ECO:0000256" key="2">
    <source>
        <dbReference type="ARBA" id="ARBA00012551"/>
    </source>
</evidence>
<evidence type="ECO:0000256" key="4">
    <source>
        <dbReference type="ARBA" id="ARBA00022801"/>
    </source>
</evidence>
<evidence type="ECO:0000256" key="5">
    <source>
        <dbReference type="ARBA" id="ARBA00022806"/>
    </source>
</evidence>
<dbReference type="SMART" id="SM00382">
    <property type="entry name" value="AAA"/>
    <property type="match status" value="1"/>
</dbReference>
<dbReference type="AlphaFoldDB" id="H2C2V6"/>
<dbReference type="Pfam" id="PF06068">
    <property type="entry name" value="TIP49"/>
    <property type="match status" value="1"/>
</dbReference>
<dbReference type="HOGENOM" id="CLU_028311_1_1_2"/>
<evidence type="ECO:0000256" key="1">
    <source>
        <dbReference type="ARBA" id="ARBA00007519"/>
    </source>
</evidence>
<name>H2C2V6_9CREN</name>
<accession>H2C2V6</accession>
<dbReference type="InterPro" id="IPR003593">
    <property type="entry name" value="AAA+_ATPase"/>
</dbReference>
<dbReference type="OrthoDB" id="45425at2157"/>
<dbReference type="InterPro" id="IPR042487">
    <property type="entry name" value="RuvBL1/2_DNA/RNA_bd_dom"/>
</dbReference>
<evidence type="ECO:0000313" key="9">
    <source>
        <dbReference type="Proteomes" id="UP000003980"/>
    </source>
</evidence>
<dbReference type="GO" id="GO:0005524">
    <property type="term" value="F:ATP binding"/>
    <property type="evidence" value="ECO:0007669"/>
    <property type="project" value="UniProtKB-KW"/>
</dbReference>
<reference evidence="8 9" key="1">
    <citation type="submission" date="2012-01" db="EMBL/GenBank/DDBJ databases">
        <title>Improved High-Quality Draft sequence of Metallosphaera yellowstonensis MK1.</title>
        <authorList>
            <consortium name="US DOE Joint Genome Institute"/>
            <person name="Lucas S."/>
            <person name="Han J."/>
            <person name="Cheng J.-F."/>
            <person name="Goodwin L."/>
            <person name="Pitluck S."/>
            <person name="Peters L."/>
            <person name="Teshima H."/>
            <person name="Detter J.C."/>
            <person name="Han C."/>
            <person name="Tapia R."/>
            <person name="Land M."/>
            <person name="Hauser L."/>
            <person name="Kyrpides N."/>
            <person name="Kozubal M."/>
            <person name="Macur R.E."/>
            <person name="Jay Z."/>
            <person name="Inskeep W."/>
            <person name="Woyke T."/>
        </authorList>
    </citation>
    <scope>NUCLEOTIDE SEQUENCE [LARGE SCALE GENOMIC DNA]</scope>
    <source>
        <strain evidence="8 9">MK1</strain>
    </source>
</reference>
<dbReference type="Gene3D" id="1.10.8.60">
    <property type="match status" value="1"/>
</dbReference>
<keyword evidence="6" id="KW-0067">ATP-binding</keyword>
<dbReference type="InterPro" id="IPR027238">
    <property type="entry name" value="RuvB-like"/>
</dbReference>
<evidence type="ECO:0000256" key="3">
    <source>
        <dbReference type="ARBA" id="ARBA00022741"/>
    </source>
</evidence>
<evidence type="ECO:0000259" key="7">
    <source>
        <dbReference type="SMART" id="SM00382"/>
    </source>
</evidence>
<dbReference type="EC" id="3.6.4.12" evidence="2"/>